<evidence type="ECO:0000256" key="1">
    <source>
        <dbReference type="ARBA" id="ARBA00005854"/>
    </source>
</evidence>
<dbReference type="PROSITE" id="PS00065">
    <property type="entry name" value="D_2_HYDROXYACID_DH_1"/>
    <property type="match status" value="1"/>
</dbReference>
<dbReference type="InterPro" id="IPR006140">
    <property type="entry name" value="D-isomer_DH_NAD-bd"/>
</dbReference>
<feature type="compositionally biased region" description="Polar residues" evidence="4">
    <location>
        <begin position="370"/>
        <end position="379"/>
    </location>
</feature>
<dbReference type="Pfam" id="PF09774">
    <property type="entry name" value="MIX23"/>
    <property type="match status" value="1"/>
</dbReference>
<dbReference type="AlphaFoldDB" id="U7Q1J1"/>
<feature type="region of interest" description="Disordered" evidence="4">
    <location>
        <begin position="370"/>
        <end position="420"/>
    </location>
</feature>
<dbReference type="STRING" id="1391915.U7Q1J1"/>
<dbReference type="GO" id="GO:0051287">
    <property type="term" value="F:NAD binding"/>
    <property type="evidence" value="ECO:0007669"/>
    <property type="project" value="InterPro"/>
</dbReference>
<dbReference type="PANTHER" id="PTHR10996">
    <property type="entry name" value="2-HYDROXYACID DEHYDROGENASE-RELATED"/>
    <property type="match status" value="1"/>
</dbReference>
<protein>
    <recommendedName>
        <fullName evidence="9">Phosphoglycerate dehydrogenase</fullName>
    </recommendedName>
</protein>
<dbReference type="OrthoDB" id="9991913at2759"/>
<dbReference type="InterPro" id="IPR036291">
    <property type="entry name" value="NAD(P)-bd_dom_sf"/>
</dbReference>
<dbReference type="SUPFAM" id="SSF51735">
    <property type="entry name" value="NAD(P)-binding Rossmann-fold domains"/>
    <property type="match status" value="1"/>
</dbReference>
<dbReference type="HOGENOM" id="CLU_427704_0_0_1"/>
<dbReference type="InterPro" id="IPR050223">
    <property type="entry name" value="D-isomer_2-hydroxyacid_DH"/>
</dbReference>
<dbReference type="eggNOG" id="KOG0069">
    <property type="taxonomic scope" value="Eukaryota"/>
</dbReference>
<keyword evidence="8" id="KW-1185">Reference proteome</keyword>
<dbReference type="GO" id="GO:0016618">
    <property type="term" value="F:hydroxypyruvate reductase [NAD(P)H] activity"/>
    <property type="evidence" value="ECO:0007669"/>
    <property type="project" value="TreeGrafter"/>
</dbReference>
<evidence type="ECO:0000259" key="5">
    <source>
        <dbReference type="Pfam" id="PF00389"/>
    </source>
</evidence>
<name>U7Q1J1_SPOS1</name>
<dbReference type="InterPro" id="IPR006139">
    <property type="entry name" value="D-isomer_2_OHA_DH_cat_dom"/>
</dbReference>
<evidence type="ECO:0008006" key="9">
    <source>
        <dbReference type="Google" id="ProtNLM"/>
    </source>
</evidence>
<organism evidence="7 8">
    <name type="scientific">Sporothrix schenckii (strain ATCC 58251 / de Perez 2211183)</name>
    <name type="common">Rose-picker's disease fungus</name>
    <dbReference type="NCBI Taxonomy" id="1391915"/>
    <lineage>
        <taxon>Eukaryota</taxon>
        <taxon>Fungi</taxon>
        <taxon>Dikarya</taxon>
        <taxon>Ascomycota</taxon>
        <taxon>Pezizomycotina</taxon>
        <taxon>Sordariomycetes</taxon>
        <taxon>Sordariomycetidae</taxon>
        <taxon>Ophiostomatales</taxon>
        <taxon>Ophiostomataceae</taxon>
        <taxon>Sporothrix</taxon>
    </lineage>
</organism>
<dbReference type="FunFam" id="3.40.50.720:FF:000203">
    <property type="entry name" value="D-3-phosphoglycerate dehydrogenase (SerA)"/>
    <property type="match status" value="1"/>
</dbReference>
<keyword evidence="2" id="KW-0560">Oxidoreductase</keyword>
<dbReference type="Pfam" id="PF02826">
    <property type="entry name" value="2-Hacid_dh_C"/>
    <property type="match status" value="1"/>
</dbReference>
<evidence type="ECO:0000259" key="6">
    <source>
        <dbReference type="Pfam" id="PF02826"/>
    </source>
</evidence>
<evidence type="ECO:0000313" key="7">
    <source>
        <dbReference type="EMBL" id="ERT01037.1"/>
    </source>
</evidence>
<keyword evidence="3" id="KW-0520">NAD</keyword>
<proteinExistence type="inferred from homology"/>
<evidence type="ECO:0000256" key="3">
    <source>
        <dbReference type="ARBA" id="ARBA00023027"/>
    </source>
</evidence>
<dbReference type="PANTHER" id="PTHR10996:SF269">
    <property type="entry name" value="HYPOTHETICAL D-ISOMER SPECIFIC 2-HYDROXYACID DEHYDROGENASE (EUROFUNG)"/>
    <property type="match status" value="1"/>
</dbReference>
<dbReference type="EMBL" id="KI440843">
    <property type="protein sequence ID" value="ERT01037.1"/>
    <property type="molecule type" value="Genomic_DNA"/>
</dbReference>
<gene>
    <name evidence="7" type="ORF">HMPREF1624_02274</name>
</gene>
<dbReference type="GO" id="GO:0030267">
    <property type="term" value="F:glyoxylate reductase (NADPH) activity"/>
    <property type="evidence" value="ECO:0007669"/>
    <property type="project" value="TreeGrafter"/>
</dbReference>
<feature type="domain" description="D-isomer specific 2-hydroxyacid dehydrogenase NAD-binding" evidence="6">
    <location>
        <begin position="126"/>
        <end position="306"/>
    </location>
</feature>
<reference evidence="8" key="1">
    <citation type="journal article" date="2014" name="Genome Announc.">
        <title>Genome sequence of the pathogenic fungus Sporothrix schenckii (ATCC 58251).</title>
        <authorList>
            <person name="Cuomo C.A."/>
            <person name="Rodriguez-Del Valle N."/>
            <person name="Perez-Sanchez L."/>
            <person name="Abouelleil A."/>
            <person name="Goldberg J."/>
            <person name="Young S."/>
            <person name="Zeng Q."/>
            <person name="Birren B.W."/>
        </authorList>
    </citation>
    <scope>NUCLEOTIDE SEQUENCE [LARGE SCALE GENOMIC DNA]</scope>
    <source>
        <strain evidence="8">ATCC 58251 / de Perez 2211183</strain>
    </source>
</reference>
<sequence length="640" mass="68350">MAAGKSPRMQVLQLGTIQLAHDTWKSIGDVADIVVPKANGRAEFIAECRSGSLDGVKVAYRTFESFRITGRIDDELLSALPSSLRFICHNGAGYDQIDVAACTARGVRVSNTPTAVDEATADIHIFLLLGAMRNLAPTLSSIRAGHWRGLDGGPPLGHDPQGKTIGIVGMGGIGRTVARKAHAAFDMKVLYHNRNRLAPEVEAAAGHAVYVPTLDELLGSVDVVSINVPLNAHTRHLIGTAQFAQMKPGVVVINTARGAVIDEQALVDALASGHVAAAGLDVFEHEPQVHPELMKSDKALIVPHMGTSTVETETKMEVWAMENVRQAVLADTLKSIVPEQAGLKFYRLLRKTVGPTKQLTTTLANLLWTSPDTTATRPSAGTADQPSSPAPPVADSVHKQERRQQRQNHNNMASPPNQPALTPQFCFSTVVLRDFLRASRAIDDTITQHLNALVTPARAGFDPSSTAHRASSYSAYPPSSASLSAGPPPAACRAFRDALLFPAWQARDDLIQYCSRVADDAVAKDAEAAAQAAAQAAAAAAASGTLVDGDYATPPPPLPPPAEITERIDPYIKRKQYALVEPQANLLASLMRNEKGVESIVRARSWDVLQARCGGGAIAASPGEPGWEAALERWRKREGR</sequence>
<feature type="domain" description="D-isomer specific 2-hydroxyacid dehydrogenase catalytic" evidence="5">
    <location>
        <begin position="32"/>
        <end position="337"/>
    </location>
</feature>
<comment type="similarity">
    <text evidence="1">Belongs to the D-isomer specific 2-hydroxyacid dehydrogenase family.</text>
</comment>
<dbReference type="InterPro" id="IPR029752">
    <property type="entry name" value="D-isomer_DH_CS1"/>
</dbReference>
<dbReference type="InterPro" id="IPR019171">
    <property type="entry name" value="MIX23"/>
</dbReference>
<dbReference type="Gene3D" id="3.40.50.720">
    <property type="entry name" value="NAD(P)-binding Rossmann-like Domain"/>
    <property type="match status" value="2"/>
</dbReference>
<dbReference type="GO" id="GO:0005829">
    <property type="term" value="C:cytosol"/>
    <property type="evidence" value="ECO:0007669"/>
    <property type="project" value="TreeGrafter"/>
</dbReference>
<feature type="compositionally biased region" description="Low complexity" evidence="4">
    <location>
        <begin position="470"/>
        <end position="482"/>
    </location>
</feature>
<accession>U7Q1J1</accession>
<evidence type="ECO:0000313" key="8">
    <source>
        <dbReference type="Proteomes" id="UP000018087"/>
    </source>
</evidence>
<dbReference type="SUPFAM" id="SSF52283">
    <property type="entry name" value="Formate/glycerate dehydrogenase catalytic domain-like"/>
    <property type="match status" value="1"/>
</dbReference>
<dbReference type="Proteomes" id="UP000018087">
    <property type="component" value="Unassembled WGS sequence"/>
</dbReference>
<dbReference type="PROSITE" id="PS00671">
    <property type="entry name" value="D_2_HYDROXYACID_DH_3"/>
    <property type="match status" value="1"/>
</dbReference>
<dbReference type="Pfam" id="PF00389">
    <property type="entry name" value="2-Hacid_dh"/>
    <property type="match status" value="1"/>
</dbReference>
<evidence type="ECO:0000256" key="2">
    <source>
        <dbReference type="ARBA" id="ARBA00023002"/>
    </source>
</evidence>
<feature type="region of interest" description="Disordered" evidence="4">
    <location>
        <begin position="459"/>
        <end position="482"/>
    </location>
</feature>
<evidence type="ECO:0000256" key="4">
    <source>
        <dbReference type="SAM" id="MobiDB-lite"/>
    </source>
</evidence>
<dbReference type="CDD" id="cd12168">
    <property type="entry name" value="Mand_dh_like"/>
    <property type="match status" value="1"/>
</dbReference>
<dbReference type="GO" id="GO:0005758">
    <property type="term" value="C:mitochondrial intermembrane space"/>
    <property type="evidence" value="ECO:0007669"/>
    <property type="project" value="InterPro"/>
</dbReference>
<dbReference type="InterPro" id="IPR029753">
    <property type="entry name" value="D-isomer_DH_CS"/>
</dbReference>